<proteinExistence type="predicted"/>
<protein>
    <submittedName>
        <fullName evidence="1">Uncharacterized protein</fullName>
    </submittedName>
</protein>
<organism evidence="2">
    <name type="scientific">Acromyrmex echinatior</name>
    <name type="common">Panamanian leafcutter ant</name>
    <name type="synonym">Acromyrmex octospinosus echinatior</name>
    <dbReference type="NCBI Taxonomy" id="103372"/>
    <lineage>
        <taxon>Eukaryota</taxon>
        <taxon>Metazoa</taxon>
        <taxon>Ecdysozoa</taxon>
        <taxon>Arthropoda</taxon>
        <taxon>Hexapoda</taxon>
        <taxon>Insecta</taxon>
        <taxon>Pterygota</taxon>
        <taxon>Neoptera</taxon>
        <taxon>Endopterygota</taxon>
        <taxon>Hymenoptera</taxon>
        <taxon>Apocrita</taxon>
        <taxon>Aculeata</taxon>
        <taxon>Formicoidea</taxon>
        <taxon>Formicidae</taxon>
        <taxon>Myrmicinae</taxon>
        <taxon>Acromyrmex</taxon>
    </lineage>
</organism>
<dbReference type="Proteomes" id="UP000007755">
    <property type="component" value="Unassembled WGS sequence"/>
</dbReference>
<accession>F4W9M3</accession>
<gene>
    <name evidence="1" type="ORF">G5I_02177</name>
</gene>
<keyword evidence="2" id="KW-1185">Reference proteome</keyword>
<sequence length="214" mass="24644">MTILVWDLSRGHLNFAYARNVLLTDGNLLRTRRHLIVNNQFKECDEILAYERPYATSVLILDIGYTILINAKWWLDRLATKQFLLPWNASRLVLRWTVPPSKFDNANSPSPHVDVKSSITLKNLQGKRAKIFTFGNISDCDLILQLYISRRVHMWRSHTEMSLRNVLRFSFQGNENSGDKHEIVSIPFTNPDRLGSPKSYYVIVLGIGWPNCGG</sequence>
<dbReference type="EMBL" id="GL888033">
    <property type="protein sequence ID" value="EGI69009.1"/>
    <property type="molecule type" value="Genomic_DNA"/>
</dbReference>
<reference evidence="1" key="1">
    <citation type="submission" date="2011-02" db="EMBL/GenBank/DDBJ databases">
        <title>The genome of the leaf-cutting ant Acromyrmex echinatior suggests key adaptations to social evolution and fungus farming.</title>
        <authorList>
            <person name="Nygaard S."/>
            <person name="Zhang G."/>
        </authorList>
    </citation>
    <scope>NUCLEOTIDE SEQUENCE</scope>
</reference>
<evidence type="ECO:0000313" key="2">
    <source>
        <dbReference type="Proteomes" id="UP000007755"/>
    </source>
</evidence>
<dbReference type="InParanoid" id="F4W9M3"/>
<evidence type="ECO:0000313" key="1">
    <source>
        <dbReference type="EMBL" id="EGI69009.1"/>
    </source>
</evidence>
<name>F4W9M3_ACREC</name>
<dbReference type="AlphaFoldDB" id="F4W9M3"/>